<dbReference type="Pfam" id="PF07833">
    <property type="entry name" value="Cu_amine_oxidN1"/>
    <property type="match status" value="1"/>
</dbReference>
<evidence type="ECO:0008006" key="6">
    <source>
        <dbReference type="Google" id="ProtNLM"/>
    </source>
</evidence>
<dbReference type="Pfam" id="PF00188">
    <property type="entry name" value="CAP"/>
    <property type="match status" value="1"/>
</dbReference>
<protein>
    <recommendedName>
        <fullName evidence="6">SCP domain-containing protein</fullName>
    </recommendedName>
</protein>
<dbReference type="AlphaFoldDB" id="A0A552VD11"/>
<dbReference type="EMBL" id="VJXW01000002">
    <property type="protein sequence ID" value="TRW28366.1"/>
    <property type="molecule type" value="Genomic_DNA"/>
</dbReference>
<reference evidence="4 5" key="1">
    <citation type="submission" date="2019-07" db="EMBL/GenBank/DDBJ databases">
        <title>Criibacterium bergeronii gen. nov., sp. nov. isolated from human clinical samples.</title>
        <authorList>
            <person name="Maheux A.F."/>
            <person name="Boudreau D.K."/>
            <person name="Berube E."/>
            <person name="Brodeur S."/>
            <person name="Bernard K.A."/>
            <person name="Abed J.Y."/>
            <person name="Ducrey E."/>
            <person name="Guay E.F."/>
            <person name="Raymond F."/>
            <person name="Corbeil J."/>
            <person name="Domingo M.-C."/>
            <person name="Roy P.H."/>
            <person name="Boissinot M."/>
            <person name="Tocheva E.I."/>
            <person name="Omar R.F."/>
        </authorList>
    </citation>
    <scope>NUCLEOTIDE SEQUENCE [LARGE SCALE GENOMIC DNA]</scope>
    <source>
        <strain evidence="4 5">CCRI-24246</strain>
    </source>
</reference>
<feature type="domain" description="Copper amine oxidase-like N-terminal" evidence="3">
    <location>
        <begin position="61"/>
        <end position="169"/>
    </location>
</feature>
<evidence type="ECO:0000256" key="1">
    <source>
        <dbReference type="SAM" id="MobiDB-lite"/>
    </source>
</evidence>
<feature type="domain" description="SCP" evidence="2">
    <location>
        <begin position="225"/>
        <end position="324"/>
    </location>
</feature>
<evidence type="ECO:0000313" key="5">
    <source>
        <dbReference type="Proteomes" id="UP000319424"/>
    </source>
</evidence>
<accession>A0A552VD11</accession>
<dbReference type="SUPFAM" id="SSF55797">
    <property type="entry name" value="PR-1-like"/>
    <property type="match status" value="1"/>
</dbReference>
<feature type="region of interest" description="Disordered" evidence="1">
    <location>
        <begin position="496"/>
        <end position="535"/>
    </location>
</feature>
<evidence type="ECO:0000313" key="4">
    <source>
        <dbReference type="EMBL" id="TRW28366.1"/>
    </source>
</evidence>
<feature type="compositionally biased region" description="Basic and acidic residues" evidence="1">
    <location>
        <begin position="496"/>
        <end position="516"/>
    </location>
</feature>
<dbReference type="Proteomes" id="UP000319424">
    <property type="component" value="Unassembled WGS sequence"/>
</dbReference>
<feature type="region of interest" description="Disordered" evidence="1">
    <location>
        <begin position="360"/>
        <end position="396"/>
    </location>
</feature>
<feature type="compositionally biased region" description="Polar residues" evidence="1">
    <location>
        <begin position="525"/>
        <end position="535"/>
    </location>
</feature>
<gene>
    <name evidence="4" type="ORF">FL857_02570</name>
</gene>
<dbReference type="CDD" id="cd05379">
    <property type="entry name" value="CAP_bacterial"/>
    <property type="match status" value="1"/>
</dbReference>
<feature type="compositionally biased region" description="Low complexity" evidence="1">
    <location>
        <begin position="384"/>
        <end position="396"/>
    </location>
</feature>
<comment type="caution">
    <text evidence="4">The sequence shown here is derived from an EMBL/GenBank/DDBJ whole genome shotgun (WGS) entry which is preliminary data.</text>
</comment>
<evidence type="ECO:0000259" key="2">
    <source>
        <dbReference type="Pfam" id="PF00188"/>
    </source>
</evidence>
<dbReference type="InterPro" id="IPR014044">
    <property type="entry name" value="CAP_dom"/>
</dbReference>
<proteinExistence type="predicted"/>
<dbReference type="InterPro" id="IPR035940">
    <property type="entry name" value="CAP_sf"/>
</dbReference>
<evidence type="ECO:0000259" key="3">
    <source>
        <dbReference type="Pfam" id="PF07833"/>
    </source>
</evidence>
<feature type="compositionally biased region" description="Polar residues" evidence="1">
    <location>
        <begin position="360"/>
        <end position="375"/>
    </location>
</feature>
<name>A0A552VD11_9FIRM</name>
<organism evidence="4 5">
    <name type="scientific">Criibacterium bergeronii</name>
    <dbReference type="NCBI Taxonomy" id="1871336"/>
    <lineage>
        <taxon>Bacteria</taxon>
        <taxon>Bacillati</taxon>
        <taxon>Bacillota</taxon>
        <taxon>Clostridia</taxon>
        <taxon>Peptostreptococcales</taxon>
        <taxon>Filifactoraceae</taxon>
        <taxon>Criibacterium</taxon>
    </lineage>
</organism>
<dbReference type="InterPro" id="IPR012854">
    <property type="entry name" value="Cu_amine_oxidase-like_N"/>
</dbReference>
<dbReference type="InterPro" id="IPR036582">
    <property type="entry name" value="Mao_N_sf"/>
</dbReference>
<dbReference type="Gene3D" id="3.40.33.10">
    <property type="entry name" value="CAP"/>
    <property type="match status" value="1"/>
</dbReference>
<sequence>MRQQFSYTNMMKIFNSINFFNQRFEMKRNGKKVLSLLLISATMLLAKTGDISAANNISLMIDGRRVYSDVAPYIKNSRTMVPLRVISENLGAEVNWDPNIRQAIVQMPSTGVNLVFPVNQYNYYKNSNSYNLDAPAEIASGRTMVPFRVIAEAFDRDVQWDSSTRSVIIGSGNSKNNVNNVANNAQNTQKINQVPKNADYKEYTAISGETIKGKFISNSDKFIEIMNEYRVSKGLSPVKHSKEMDEYAKVRCIETAIRLKKGLGLSHSRLDGSPEKFIGQGGENLAAGNKTEDAVFNQWKKSPGHNAHMLYNFSSNAGYGFATFEFEGDYGACSSLPSMYLDLNDMPKYTWDEYENGTVVTMTPGNNKKSSQAQPIQKPEQKQDTNQQKEQQQTENKAWYNELQSEKATSVYNQNVPYGGRMDVCGKDPSIYLRSDGTFDYEVHFRSDTYYNYAQDFFAKYKALSLDEKKRLYRQRDAEARRKAEELKQEEESFKKLEEQRKQEQQKQAETEKLAEQQKQAETQNTPSVSNNSTNLPYNVEENIAWYNELMQNKDNSYIYQKELSSVGFLVYEGKLRIYLSSDGSLVRSLSSGAYTSEIIDEARSYDALPISQKKAIYNSLEETYKNK</sequence>
<dbReference type="Gene3D" id="3.30.457.10">
    <property type="entry name" value="Copper amine oxidase-like, N-terminal domain"/>
    <property type="match status" value="1"/>
</dbReference>
<dbReference type="OrthoDB" id="2379109at2"/>
<dbReference type="SUPFAM" id="SSF55383">
    <property type="entry name" value="Copper amine oxidase, domain N"/>
    <property type="match status" value="2"/>
</dbReference>